<keyword evidence="1" id="KW-0472">Membrane</keyword>
<feature type="transmembrane region" description="Helical" evidence="1">
    <location>
        <begin position="30"/>
        <end position="51"/>
    </location>
</feature>
<organism evidence="2">
    <name type="scientific">Prunus dulcis</name>
    <name type="common">Almond</name>
    <name type="synonym">Amygdalus dulcis</name>
    <dbReference type="NCBI Taxonomy" id="3755"/>
    <lineage>
        <taxon>Eukaryota</taxon>
        <taxon>Viridiplantae</taxon>
        <taxon>Streptophyta</taxon>
        <taxon>Embryophyta</taxon>
        <taxon>Tracheophyta</taxon>
        <taxon>Spermatophyta</taxon>
        <taxon>Magnoliopsida</taxon>
        <taxon>eudicotyledons</taxon>
        <taxon>Gunneridae</taxon>
        <taxon>Pentapetalae</taxon>
        <taxon>rosids</taxon>
        <taxon>fabids</taxon>
        <taxon>Rosales</taxon>
        <taxon>Rosaceae</taxon>
        <taxon>Amygdaloideae</taxon>
        <taxon>Amygdaleae</taxon>
        <taxon>Prunus</taxon>
    </lineage>
</organism>
<name>A0A5H2Y1H0_PRUDU</name>
<keyword evidence="1" id="KW-0812">Transmembrane</keyword>
<dbReference type="EMBL" id="AP020786">
    <property type="protein sequence ID" value="BBN68496.1"/>
    <property type="molecule type" value="Genomic_DNA"/>
</dbReference>
<feature type="transmembrane region" description="Helical" evidence="1">
    <location>
        <begin position="197"/>
        <end position="216"/>
    </location>
</feature>
<proteinExistence type="predicted"/>
<dbReference type="AlphaFoldDB" id="A0A5H2Y1H0"/>
<feature type="transmembrane region" description="Helical" evidence="1">
    <location>
        <begin position="170"/>
        <end position="191"/>
    </location>
</feature>
<feature type="transmembrane region" description="Helical" evidence="1">
    <location>
        <begin position="113"/>
        <end position="134"/>
    </location>
</feature>
<sequence length="274" mass="31322">MWSSVQTLENWGFFQYQRIDQSFSHRLESILSFNSIVLSFSFITFISISLATRSIEPVNKYLITIRSFHPLLLGNASRVVYCELCIGTWIVKVMTQIVVEKAYVENFGAEQGMWRWILFGIGFVFGIPFGRWYLQKLRIVPFKQLLSSFCDDETMPATTSPLLSSRSCSFFISFSFRGFLVWVFIVMISLSHSHLDLYGWLSLNLSVAGFLSTSLWQRCSTTEHRMTSQPIEHETSLQSMVFQLAAHPPFPASDKGWGKELGQDKWCMGAPGAL</sequence>
<accession>A0A5H2Y1H0</accession>
<evidence type="ECO:0000313" key="2">
    <source>
        <dbReference type="EMBL" id="BBN68496.1"/>
    </source>
</evidence>
<protein>
    <submittedName>
        <fullName evidence="2">Uncharacterized protein</fullName>
    </submittedName>
</protein>
<gene>
    <name evidence="2" type="ORF">Prudu_449S000100</name>
</gene>
<keyword evidence="1" id="KW-1133">Transmembrane helix</keyword>
<reference evidence="2" key="1">
    <citation type="journal article" date="2019" name="Science">
        <title>Mutation of a bHLH transcription factor allowed almond domestication.</title>
        <authorList>
            <person name="Sanchez-Perez R."/>
            <person name="Pavan S."/>
            <person name="Mazzeo R."/>
            <person name="Moldovan C."/>
            <person name="Aiese Cigliano R."/>
            <person name="Del Cueto J."/>
            <person name="Ricciardi F."/>
            <person name="Lotti C."/>
            <person name="Ricciardi L."/>
            <person name="Dicenta F."/>
            <person name="Lopez-Marques R.L."/>
            <person name="Lindberg Moller B."/>
        </authorList>
    </citation>
    <scope>NUCLEOTIDE SEQUENCE</scope>
</reference>
<evidence type="ECO:0000256" key="1">
    <source>
        <dbReference type="SAM" id="Phobius"/>
    </source>
</evidence>